<sequence>MLRQTLKGQCCVGRKSLRNSKTSSDEDELCNNIEEIGMNGDKAPIVVYKEREHGISESIYKLRRKAIWNGLKSNEERSLCWSLFLGIGEISASDYYNLIRRGPCRADIQIRDDVRRTFRSDKFFSQGKRDAEMRRILTALRHDRNEDCEEKLGSAGANRCGLSAAFLAALPSELDAFYSLKVLACLHCPTYFTPTLVGATNGSALVSACIQIIDPHFYALLLRAASCHLSYQHHHIKKNKLNGQTSIELDDDDKWNDSIEDVDTVRSISHRIMYTTKEYYEQKIQCRARSATTQIDHSLFDDERASLFEDLCAFPLLASFLTCAPPLNEVLRLWDLLFALGPHRIVILVTAIFLDRKDAVIHAADPLRLLQPRSLPKIDASSIVKRVMNILPLIPPKLHDLIFRHATVSLDRATLRRSCFELLASSSSLLRTTCSNDHLFIKATAATTTTNKKHIIKKITNKEGSALFPSTVPRVHLSKEEITFPSSPPSAVAEFLIESSSSTSASVAPSS</sequence>
<dbReference type="PANTHER" id="PTHR22957:SF263">
    <property type="entry name" value="MITOTIC CHECK POINT PROTEIN BUB2"/>
    <property type="match status" value="1"/>
</dbReference>
<proteinExistence type="predicted"/>
<dbReference type="Pfam" id="PF00566">
    <property type="entry name" value="RabGAP-TBC"/>
    <property type="match status" value="1"/>
</dbReference>
<evidence type="ECO:0000259" key="1">
    <source>
        <dbReference type="SMART" id="SM00164"/>
    </source>
</evidence>
<name>A0A7S3K1A6_9STRA</name>
<dbReference type="AlphaFoldDB" id="A0A7S3K1A6"/>
<dbReference type="InterPro" id="IPR000195">
    <property type="entry name" value="Rab-GAP-TBC_dom"/>
</dbReference>
<protein>
    <recommendedName>
        <fullName evidence="1">Rab-GAP TBC domain-containing protein</fullName>
    </recommendedName>
</protein>
<feature type="domain" description="Rab-GAP TBC" evidence="1">
    <location>
        <begin position="68"/>
        <end position="364"/>
    </location>
</feature>
<dbReference type="PANTHER" id="PTHR22957">
    <property type="entry name" value="TBC1 DOMAIN FAMILY MEMBER GTPASE-ACTIVATING PROTEIN"/>
    <property type="match status" value="1"/>
</dbReference>
<accession>A0A7S3K1A6</accession>
<dbReference type="Gene3D" id="1.10.8.270">
    <property type="entry name" value="putative rabgap domain of human tbc1 domain family member 14 like domains"/>
    <property type="match status" value="1"/>
</dbReference>
<organism evidence="2">
    <name type="scientific">Aureoumbra lagunensis</name>
    <dbReference type="NCBI Taxonomy" id="44058"/>
    <lineage>
        <taxon>Eukaryota</taxon>
        <taxon>Sar</taxon>
        <taxon>Stramenopiles</taxon>
        <taxon>Ochrophyta</taxon>
        <taxon>Pelagophyceae</taxon>
        <taxon>Pelagomonadales</taxon>
        <taxon>Aureoumbra</taxon>
    </lineage>
</organism>
<dbReference type="InterPro" id="IPR035969">
    <property type="entry name" value="Rab-GAP_TBC_sf"/>
</dbReference>
<dbReference type="Gene3D" id="1.10.472.80">
    <property type="entry name" value="Ypt/Rab-GAP domain of gyp1p, domain 3"/>
    <property type="match status" value="1"/>
</dbReference>
<dbReference type="SMART" id="SM00164">
    <property type="entry name" value="TBC"/>
    <property type="match status" value="1"/>
</dbReference>
<dbReference type="SUPFAM" id="SSF47923">
    <property type="entry name" value="Ypt/Rab-GAP domain of gyp1p"/>
    <property type="match status" value="2"/>
</dbReference>
<dbReference type="GO" id="GO:0005096">
    <property type="term" value="F:GTPase activator activity"/>
    <property type="evidence" value="ECO:0007669"/>
    <property type="project" value="TreeGrafter"/>
</dbReference>
<evidence type="ECO:0000313" key="2">
    <source>
        <dbReference type="EMBL" id="CAE0369566.1"/>
    </source>
</evidence>
<dbReference type="EMBL" id="HBIJ01015462">
    <property type="protein sequence ID" value="CAE0369566.1"/>
    <property type="molecule type" value="Transcribed_RNA"/>
</dbReference>
<gene>
    <name evidence="2" type="ORF">ALAG00032_LOCUS10329</name>
</gene>
<reference evidence="2" key="1">
    <citation type="submission" date="2021-01" db="EMBL/GenBank/DDBJ databases">
        <authorList>
            <person name="Corre E."/>
            <person name="Pelletier E."/>
            <person name="Niang G."/>
            <person name="Scheremetjew M."/>
            <person name="Finn R."/>
            <person name="Kale V."/>
            <person name="Holt S."/>
            <person name="Cochrane G."/>
            <person name="Meng A."/>
            <person name="Brown T."/>
            <person name="Cohen L."/>
        </authorList>
    </citation>
    <scope>NUCLEOTIDE SEQUENCE</scope>
    <source>
        <strain evidence="2">CCMP1510</strain>
    </source>
</reference>